<evidence type="ECO:0000313" key="2">
    <source>
        <dbReference type="Proteomes" id="UP001437256"/>
    </source>
</evidence>
<dbReference type="Proteomes" id="UP001437256">
    <property type="component" value="Unassembled WGS sequence"/>
</dbReference>
<keyword evidence="2" id="KW-1185">Reference proteome</keyword>
<gene>
    <name evidence="1" type="ORF">AAF712_009884</name>
</gene>
<reference evidence="1 2" key="1">
    <citation type="submission" date="2024-05" db="EMBL/GenBank/DDBJ databases">
        <title>A draft genome resource for the thread blight pathogen Marasmius tenuissimus strain MS-2.</title>
        <authorList>
            <person name="Yulfo-Soto G.E."/>
            <person name="Baruah I.K."/>
            <person name="Amoako-Attah I."/>
            <person name="Bukari Y."/>
            <person name="Meinhardt L.W."/>
            <person name="Bailey B.A."/>
            <person name="Cohen S.P."/>
        </authorList>
    </citation>
    <scope>NUCLEOTIDE SEQUENCE [LARGE SCALE GENOMIC DNA]</scope>
    <source>
        <strain evidence="1 2">MS-2</strain>
    </source>
</reference>
<dbReference type="EMBL" id="JBBXMP010000086">
    <property type="protein sequence ID" value="KAL0063186.1"/>
    <property type="molecule type" value="Genomic_DNA"/>
</dbReference>
<evidence type="ECO:0000313" key="1">
    <source>
        <dbReference type="EMBL" id="KAL0063186.1"/>
    </source>
</evidence>
<organism evidence="1 2">
    <name type="scientific">Marasmius tenuissimus</name>
    <dbReference type="NCBI Taxonomy" id="585030"/>
    <lineage>
        <taxon>Eukaryota</taxon>
        <taxon>Fungi</taxon>
        <taxon>Dikarya</taxon>
        <taxon>Basidiomycota</taxon>
        <taxon>Agaricomycotina</taxon>
        <taxon>Agaricomycetes</taxon>
        <taxon>Agaricomycetidae</taxon>
        <taxon>Agaricales</taxon>
        <taxon>Marasmiineae</taxon>
        <taxon>Marasmiaceae</taxon>
        <taxon>Marasmius</taxon>
    </lineage>
</organism>
<comment type="caution">
    <text evidence="1">The sequence shown here is derived from an EMBL/GenBank/DDBJ whole genome shotgun (WGS) entry which is preliminary data.</text>
</comment>
<proteinExistence type="predicted"/>
<accession>A0ABR2ZNF1</accession>
<sequence length="161" mass="17440">MAANSLLVPTLPAANMAILAATLGNSATAESAVNGAWIAILNHYFPQPRFIIKPELRVPNAGDADLVVQSQVFANNAVTWKWRVCYEGKAPGAVTVHSLRSQVAEYPRKALKGDLVEVKPVDFHRGNVRIQDTASSMPPVYDIVNDQVAINTIMGYMAQNP</sequence>
<name>A0ABR2ZNF1_9AGAR</name>
<protein>
    <submittedName>
        <fullName evidence="1">Uncharacterized protein</fullName>
    </submittedName>
</protein>